<keyword evidence="2" id="KW-1185">Reference proteome</keyword>
<sequence length="77" mass="8592">MNGRIHPLHSSVARERLHRIHGMDRMIMTEEQREVIEDLSLSIFTDMVNTGQTFQAALSAIYLSGLQHAAKASGEGE</sequence>
<reference evidence="1 2" key="1">
    <citation type="submission" date="2015-05" db="EMBL/GenBank/DDBJ databases">
        <title>Genome sequencing and analysis of members of genus Stenotrophomonas.</title>
        <authorList>
            <person name="Patil P.P."/>
            <person name="Midha S."/>
            <person name="Patil P.B."/>
        </authorList>
    </citation>
    <scope>NUCLEOTIDE SEQUENCE [LARGE SCALE GENOMIC DNA]</scope>
    <source>
        <strain evidence="1 2">DSM 21858</strain>
    </source>
</reference>
<accession>A0A0R0CH82</accession>
<gene>
    <name evidence="1" type="ORF">ABB29_12165</name>
</gene>
<dbReference type="PATRIC" id="fig|344882.3.peg.807"/>
<comment type="caution">
    <text evidence="1">The sequence shown here is derived from an EMBL/GenBank/DDBJ whole genome shotgun (WGS) entry which is preliminary data.</text>
</comment>
<name>A0A0R0CH82_9GAMM</name>
<dbReference type="AlphaFoldDB" id="A0A0R0CH82"/>
<dbReference type="RefSeq" id="WP_057659341.1">
    <property type="nucleotide sequence ID" value="NZ_LDJL01000011.1"/>
</dbReference>
<dbReference type="Proteomes" id="UP000052052">
    <property type="component" value="Unassembled WGS sequence"/>
</dbReference>
<organism evidence="1 2">
    <name type="scientific">Pseudoxanthomonas dokdonensis</name>
    <dbReference type="NCBI Taxonomy" id="344882"/>
    <lineage>
        <taxon>Bacteria</taxon>
        <taxon>Pseudomonadati</taxon>
        <taxon>Pseudomonadota</taxon>
        <taxon>Gammaproteobacteria</taxon>
        <taxon>Lysobacterales</taxon>
        <taxon>Lysobacteraceae</taxon>
        <taxon>Pseudoxanthomonas</taxon>
    </lineage>
</organism>
<dbReference type="EMBL" id="LDJL01000011">
    <property type="protein sequence ID" value="KRG69151.1"/>
    <property type="molecule type" value="Genomic_DNA"/>
</dbReference>
<protein>
    <submittedName>
        <fullName evidence="1">Uncharacterized protein</fullName>
    </submittedName>
</protein>
<dbReference type="STRING" id="344882.ABB29_12165"/>
<evidence type="ECO:0000313" key="1">
    <source>
        <dbReference type="EMBL" id="KRG69151.1"/>
    </source>
</evidence>
<evidence type="ECO:0000313" key="2">
    <source>
        <dbReference type="Proteomes" id="UP000052052"/>
    </source>
</evidence>
<proteinExistence type="predicted"/>